<dbReference type="SMART" id="SM00093">
    <property type="entry name" value="SERPIN"/>
    <property type="match status" value="1"/>
</dbReference>
<protein>
    <submittedName>
        <fullName evidence="3">Serine protease</fullName>
    </submittedName>
</protein>
<reference evidence="3 4" key="1">
    <citation type="submission" date="2017-09" db="EMBL/GenBank/DDBJ databases">
        <authorList>
            <person name="Lee N."/>
            <person name="Cho B.-K."/>
        </authorList>
    </citation>
    <scope>NUCLEOTIDE SEQUENCE [LARGE SCALE GENOMIC DNA]</scope>
    <source>
        <strain evidence="3 4">ATCC 12853</strain>
    </source>
</reference>
<organism evidence="3 4">
    <name type="scientific">Streptomyces kanamyceticus</name>
    <dbReference type="NCBI Taxonomy" id="1967"/>
    <lineage>
        <taxon>Bacteria</taxon>
        <taxon>Bacillati</taxon>
        <taxon>Actinomycetota</taxon>
        <taxon>Actinomycetes</taxon>
        <taxon>Kitasatosporales</taxon>
        <taxon>Streptomycetaceae</taxon>
        <taxon>Streptomyces</taxon>
    </lineage>
</organism>
<dbReference type="GO" id="GO:0006508">
    <property type="term" value="P:proteolysis"/>
    <property type="evidence" value="ECO:0007669"/>
    <property type="project" value="UniProtKB-KW"/>
</dbReference>
<dbReference type="Proteomes" id="UP000325529">
    <property type="component" value="Chromosome"/>
</dbReference>
<dbReference type="InterPro" id="IPR023796">
    <property type="entry name" value="Serpin_dom"/>
</dbReference>
<dbReference type="KEGG" id="ska:CP970_30550"/>
<comment type="similarity">
    <text evidence="1">Belongs to the serpin family.</text>
</comment>
<dbReference type="AlphaFoldDB" id="A0A5J6GTV5"/>
<dbReference type="OrthoDB" id="9764871at2"/>
<proteinExistence type="inferred from homology"/>
<name>A0A5J6GTV5_STRKN</name>
<evidence type="ECO:0000259" key="2">
    <source>
        <dbReference type="SMART" id="SM00093"/>
    </source>
</evidence>
<dbReference type="RefSeq" id="WP_055544680.1">
    <property type="nucleotide sequence ID" value="NZ_CP023699.1"/>
</dbReference>
<sequence>MAYEVGEVLPAAAMRGLAERWLPGVVLRGQEQGGDFLCSPVGLWLALAAVAAGARGETAVELRELLGCAGPDAARAVTGAARALADTDSVGVATRVWSGVPVLREYREALPGVGFGDMDPEAADAWVRDVTGGLIERLPVAVTPDTLLLLVNALALKARWEDPFEGAGTRDAAFTDAAGRVHQVPTMRRGVAAGDAWVVDGAVGGRVRVVEMRCASTGGRAPVRVRFVVGEPGAGADAVLPLGWAPRERRSAIDADRVVMALPRFSLRTRIDATEQLAGLGVRWAMSDAADFSGMSPERLAISQVVQEAVVKVAEEGVEAAAVTAVPMRPGGAAVSGRVEWVAFDRPFGVVVLDGAGEVPLFVGWQAGVPRGA</sequence>
<keyword evidence="3" id="KW-0378">Hydrolase</keyword>
<dbReference type="InterPro" id="IPR042185">
    <property type="entry name" value="Serpin_sf_2"/>
</dbReference>
<dbReference type="Gene3D" id="2.30.39.10">
    <property type="entry name" value="Alpha-1-antitrypsin, domain 1"/>
    <property type="match status" value="1"/>
</dbReference>
<dbReference type="GO" id="GO:0005615">
    <property type="term" value="C:extracellular space"/>
    <property type="evidence" value="ECO:0007669"/>
    <property type="project" value="InterPro"/>
</dbReference>
<dbReference type="PANTHER" id="PTHR11461:SF211">
    <property type="entry name" value="GH10112P-RELATED"/>
    <property type="match status" value="1"/>
</dbReference>
<feature type="domain" description="Serpin" evidence="2">
    <location>
        <begin position="26"/>
        <end position="364"/>
    </location>
</feature>
<dbReference type="EMBL" id="CP023699">
    <property type="protein sequence ID" value="QEU97681.1"/>
    <property type="molecule type" value="Genomic_DNA"/>
</dbReference>
<evidence type="ECO:0000313" key="3">
    <source>
        <dbReference type="EMBL" id="QEU97681.1"/>
    </source>
</evidence>
<dbReference type="SUPFAM" id="SSF56574">
    <property type="entry name" value="Serpins"/>
    <property type="match status" value="1"/>
</dbReference>
<dbReference type="Pfam" id="PF00079">
    <property type="entry name" value="Serpin"/>
    <property type="match status" value="1"/>
</dbReference>
<dbReference type="GO" id="GO:0008233">
    <property type="term" value="F:peptidase activity"/>
    <property type="evidence" value="ECO:0007669"/>
    <property type="project" value="UniProtKB-KW"/>
</dbReference>
<dbReference type="InterPro" id="IPR000215">
    <property type="entry name" value="Serpin_fam"/>
</dbReference>
<dbReference type="GO" id="GO:0004867">
    <property type="term" value="F:serine-type endopeptidase inhibitor activity"/>
    <property type="evidence" value="ECO:0007669"/>
    <property type="project" value="InterPro"/>
</dbReference>
<dbReference type="Gene3D" id="3.30.497.10">
    <property type="entry name" value="Antithrombin, subunit I, domain 2"/>
    <property type="match status" value="1"/>
</dbReference>
<keyword evidence="4" id="KW-1185">Reference proteome</keyword>
<dbReference type="InterPro" id="IPR036186">
    <property type="entry name" value="Serpin_sf"/>
</dbReference>
<evidence type="ECO:0000313" key="4">
    <source>
        <dbReference type="Proteomes" id="UP000325529"/>
    </source>
</evidence>
<gene>
    <name evidence="3" type="ORF">CP970_30550</name>
</gene>
<dbReference type="PANTHER" id="PTHR11461">
    <property type="entry name" value="SERINE PROTEASE INHIBITOR, SERPIN"/>
    <property type="match status" value="1"/>
</dbReference>
<evidence type="ECO:0000256" key="1">
    <source>
        <dbReference type="RuleBase" id="RU000411"/>
    </source>
</evidence>
<keyword evidence="3" id="KW-0645">Protease</keyword>
<accession>A0A5J6GTV5</accession>
<dbReference type="InterPro" id="IPR042178">
    <property type="entry name" value="Serpin_sf_1"/>
</dbReference>